<accession>A0A063YA55</accession>
<dbReference type="Pfam" id="PF26363">
    <property type="entry name" value="Phospholipase-like"/>
    <property type="match status" value="1"/>
</dbReference>
<dbReference type="SUPFAM" id="SSF53474">
    <property type="entry name" value="alpha/beta-Hydrolases"/>
    <property type="match status" value="1"/>
</dbReference>
<dbReference type="EMBL" id="JMSZ01000007">
    <property type="protein sequence ID" value="KDE41212.1"/>
    <property type="molecule type" value="Genomic_DNA"/>
</dbReference>
<evidence type="ECO:0000313" key="2">
    <source>
        <dbReference type="Proteomes" id="UP000027318"/>
    </source>
</evidence>
<protein>
    <recommendedName>
        <fullName evidence="3">Fungal lipase-like domain-containing protein</fullName>
    </recommendedName>
</protein>
<dbReference type="Gene3D" id="3.40.50.1820">
    <property type="entry name" value="alpha/beta hydrolase"/>
    <property type="match status" value="1"/>
</dbReference>
<reference evidence="1 2" key="1">
    <citation type="journal article" date="2005" name="Int. J. Syst. Evol. Microbiol.">
        <title>Nitrincola lacisaponensis gen. nov., sp. nov., a novel alkaliphilic bacterium isolated from an alkaline, saline lake.</title>
        <authorList>
            <person name="Dimitriu P.A."/>
            <person name="Shukla S.K."/>
            <person name="Conradt J."/>
            <person name="Marquez M.C."/>
            <person name="Ventosa A."/>
            <person name="Maglia A."/>
            <person name="Peyton B.M."/>
            <person name="Pinkart H.C."/>
            <person name="Mormile M.R."/>
        </authorList>
    </citation>
    <scope>NUCLEOTIDE SEQUENCE [LARGE SCALE GENOMIC DNA]</scope>
    <source>
        <strain evidence="1 2">4CA</strain>
    </source>
</reference>
<sequence length="423" mass="47611">MPLDIIMKLSLLMMPWLLLGLLLLQGCGALKVSLAGYHEQKELNQTFRDCRQQNSHNCDQDLVILVPPPVLLTREGRQVSHRTPSVQALYDANDVDQLAQILTLPALLSDWIYSVDSMHLHGSESSVCEALVARSSDLPVFFGWRYLANPKACASDGSLLYTTFFRINESEGVYQYMIVFRGTTNTRSHILSDWSNNFSAALGIPPKQYQIAIETLKDTLAVISDHSKDATRVEIYTAGHSLGGGQAQQAAYLHDNVAAAWVFNTSPVTNWSELKLHDVHKDVEIDSLIQQADPHIIRVENQGEVLDYVRFFSTRANLRRFNRMDIELYFEMPGVFNAHRIGLLACHLAARVAYPDQTSSVQQDALSSLMGVNQEEARKLFMRNGYCRQPVKKSSCKTLYHEVCQSLSLGVHNDRFNQLCLGH</sequence>
<dbReference type="Proteomes" id="UP000027318">
    <property type="component" value="Unassembled WGS sequence"/>
</dbReference>
<comment type="caution">
    <text evidence="1">The sequence shown here is derived from an EMBL/GenBank/DDBJ whole genome shotgun (WGS) entry which is preliminary data.</text>
</comment>
<evidence type="ECO:0000313" key="1">
    <source>
        <dbReference type="EMBL" id="KDE41212.1"/>
    </source>
</evidence>
<gene>
    <name evidence="1" type="ORF">ADINL_0285</name>
</gene>
<dbReference type="InterPro" id="IPR029058">
    <property type="entry name" value="AB_hydrolase_fold"/>
</dbReference>
<dbReference type="STRING" id="267850.ADINL_0285"/>
<keyword evidence="2" id="KW-1185">Reference proteome</keyword>
<dbReference type="AlphaFoldDB" id="A0A063YA55"/>
<proteinExistence type="predicted"/>
<name>A0A063YA55_9GAMM</name>
<organism evidence="1 2">
    <name type="scientific">Nitrincola lacisaponensis</name>
    <dbReference type="NCBI Taxonomy" id="267850"/>
    <lineage>
        <taxon>Bacteria</taxon>
        <taxon>Pseudomonadati</taxon>
        <taxon>Pseudomonadota</taxon>
        <taxon>Gammaproteobacteria</taxon>
        <taxon>Oceanospirillales</taxon>
        <taxon>Oceanospirillaceae</taxon>
        <taxon>Nitrincola</taxon>
    </lineage>
</organism>
<evidence type="ECO:0008006" key="3">
    <source>
        <dbReference type="Google" id="ProtNLM"/>
    </source>
</evidence>